<evidence type="ECO:0000256" key="5">
    <source>
        <dbReference type="ARBA" id="ARBA00023002"/>
    </source>
</evidence>
<comment type="similarity">
    <text evidence="2">Belongs to the oxygen-dependent FAD-linked oxidoreductase family.</text>
</comment>
<dbReference type="Gene3D" id="3.40.462.20">
    <property type="match status" value="1"/>
</dbReference>
<dbReference type="InterPro" id="IPR006094">
    <property type="entry name" value="Oxid_FAD_bind_N"/>
</dbReference>
<dbReference type="InterPro" id="IPR036318">
    <property type="entry name" value="FAD-bd_PCMH-like_sf"/>
</dbReference>
<keyword evidence="3" id="KW-0285">Flavoprotein</keyword>
<evidence type="ECO:0000313" key="7">
    <source>
        <dbReference type="EMBL" id="GAA2587525.1"/>
    </source>
</evidence>
<comment type="caution">
    <text evidence="7">The sequence shown here is derived from an EMBL/GenBank/DDBJ whole genome shotgun (WGS) entry which is preliminary data.</text>
</comment>
<evidence type="ECO:0000256" key="2">
    <source>
        <dbReference type="ARBA" id="ARBA00005466"/>
    </source>
</evidence>
<dbReference type="Pfam" id="PF01565">
    <property type="entry name" value="FAD_binding_4"/>
    <property type="match status" value="1"/>
</dbReference>
<accession>A0ABN3PIE1</accession>
<dbReference type="SUPFAM" id="SSF56176">
    <property type="entry name" value="FAD-binding/transporter-associated domain-like"/>
    <property type="match status" value="1"/>
</dbReference>
<dbReference type="PROSITE" id="PS51387">
    <property type="entry name" value="FAD_PCMH"/>
    <property type="match status" value="1"/>
</dbReference>
<organism evidence="7 8">
    <name type="scientific">Actinomadura fulvescens</name>
    <dbReference type="NCBI Taxonomy" id="46160"/>
    <lineage>
        <taxon>Bacteria</taxon>
        <taxon>Bacillati</taxon>
        <taxon>Actinomycetota</taxon>
        <taxon>Actinomycetes</taxon>
        <taxon>Streptosporangiales</taxon>
        <taxon>Thermomonosporaceae</taxon>
        <taxon>Actinomadura</taxon>
    </lineage>
</organism>
<protein>
    <submittedName>
        <fullName evidence="7">FAD-binding oxidoreductase</fullName>
    </submittedName>
</protein>
<keyword evidence="5" id="KW-0560">Oxidoreductase</keyword>
<dbReference type="PANTHER" id="PTHR42973:SF39">
    <property type="entry name" value="FAD-BINDING PCMH-TYPE DOMAIN-CONTAINING PROTEIN"/>
    <property type="match status" value="1"/>
</dbReference>
<dbReference type="Gene3D" id="3.30.465.10">
    <property type="match status" value="1"/>
</dbReference>
<dbReference type="EMBL" id="BAAATD010000002">
    <property type="protein sequence ID" value="GAA2587525.1"/>
    <property type="molecule type" value="Genomic_DNA"/>
</dbReference>
<dbReference type="InterPro" id="IPR050416">
    <property type="entry name" value="FAD-linked_Oxidoreductase"/>
</dbReference>
<proteinExistence type="inferred from homology"/>
<evidence type="ECO:0000259" key="6">
    <source>
        <dbReference type="PROSITE" id="PS51387"/>
    </source>
</evidence>
<dbReference type="Pfam" id="PF08031">
    <property type="entry name" value="BBE"/>
    <property type="match status" value="1"/>
</dbReference>
<comment type="cofactor">
    <cofactor evidence="1">
        <name>FAD</name>
        <dbReference type="ChEBI" id="CHEBI:57692"/>
    </cofactor>
</comment>
<name>A0ABN3PIE1_9ACTN</name>
<gene>
    <name evidence="7" type="ORF">GCM10010411_20450</name>
</gene>
<feature type="domain" description="FAD-binding PCMH-type" evidence="6">
    <location>
        <begin position="30"/>
        <end position="217"/>
    </location>
</feature>
<dbReference type="InterPro" id="IPR012951">
    <property type="entry name" value="BBE"/>
</dbReference>
<evidence type="ECO:0000256" key="3">
    <source>
        <dbReference type="ARBA" id="ARBA00022630"/>
    </source>
</evidence>
<dbReference type="PANTHER" id="PTHR42973">
    <property type="entry name" value="BINDING OXIDOREDUCTASE, PUTATIVE (AFU_ORTHOLOGUE AFUA_1G17690)-RELATED"/>
    <property type="match status" value="1"/>
</dbReference>
<evidence type="ECO:0000256" key="4">
    <source>
        <dbReference type="ARBA" id="ARBA00022827"/>
    </source>
</evidence>
<evidence type="ECO:0000313" key="8">
    <source>
        <dbReference type="Proteomes" id="UP001501509"/>
    </source>
</evidence>
<sequence>MAVETSGSAAIKIGPEDPRYAPLCRGFNPRWTARPDYIRLPRTGREVRSALQEAVDENASGERSRITVRSGGHCYENFVSSDDVRVIFDLTLMDGIYHDADMDAVCIEAGATIGQHYKSLYLPTRKIVPGGSCPGVGAGGHIPGGGFGLLSRQYGLTVDYLYAVEVAVVDRHGRAKLVKATADDRDRDVRDLWWAHTGGGGGSFGIATRFWFRDLPEAPRTALFTSGGWNWSELDENGFRRIVANFGEFFAEHQGGPDDPYADLFAILLLTHPSKEKVGLIAQLDSAVPDSARLMADFLDQMNEGVRPEMAALSEAVGEYPALADLQGPLELPWPVVERILGHAPNPRAGKHKSAYMRTPLPESQVDALWNGLIGDRHNVRDAVVQIDSYGSKVNSIGTDTAVAQRDSILKLQHQVYWPETEPGDDHLRWIRELYRNMYPGGVPVPGDVTDGCFINYPDVDLSDPAWNTSGVPWSTLYFGDKYPRLQQIKRRWDPLNVFRHRQSVELPDAE</sequence>
<dbReference type="RefSeq" id="WP_344539938.1">
    <property type="nucleotide sequence ID" value="NZ_BAAATD010000002.1"/>
</dbReference>
<dbReference type="InterPro" id="IPR016166">
    <property type="entry name" value="FAD-bd_PCMH"/>
</dbReference>
<reference evidence="7 8" key="1">
    <citation type="journal article" date="2019" name="Int. J. Syst. Evol. Microbiol.">
        <title>The Global Catalogue of Microorganisms (GCM) 10K type strain sequencing project: providing services to taxonomists for standard genome sequencing and annotation.</title>
        <authorList>
            <consortium name="The Broad Institute Genomics Platform"/>
            <consortium name="The Broad Institute Genome Sequencing Center for Infectious Disease"/>
            <person name="Wu L."/>
            <person name="Ma J."/>
        </authorList>
    </citation>
    <scope>NUCLEOTIDE SEQUENCE [LARGE SCALE GENOMIC DNA]</scope>
    <source>
        <strain evidence="7 8">JCM 6833</strain>
    </source>
</reference>
<dbReference type="Proteomes" id="UP001501509">
    <property type="component" value="Unassembled WGS sequence"/>
</dbReference>
<keyword evidence="4" id="KW-0274">FAD</keyword>
<keyword evidence="8" id="KW-1185">Reference proteome</keyword>
<dbReference type="InterPro" id="IPR016169">
    <property type="entry name" value="FAD-bd_PCMH_sub2"/>
</dbReference>
<evidence type="ECO:0000256" key="1">
    <source>
        <dbReference type="ARBA" id="ARBA00001974"/>
    </source>
</evidence>